<evidence type="ECO:0000313" key="1">
    <source>
        <dbReference type="EMBL" id="CAI9291841.1"/>
    </source>
</evidence>
<accession>A0AA35ZGI4</accession>
<dbReference type="Proteomes" id="UP001177003">
    <property type="component" value="Chromosome 6"/>
</dbReference>
<name>A0AA35ZGI4_LACSI</name>
<dbReference type="AlphaFoldDB" id="A0AA35ZGI4"/>
<sequence>MHGMPTFFSPGQLEDMLLLLLEIEKMMPLLYMRLISKELKLQKKAVTSKEQMMPTFIQFVLSPLMQSGYDVAIMKVCHSGCLFHISDKELLYLFRLGLKKWLPEMSSEEEEEETRPQL</sequence>
<protein>
    <submittedName>
        <fullName evidence="1">Uncharacterized protein</fullName>
    </submittedName>
</protein>
<evidence type="ECO:0000313" key="2">
    <source>
        <dbReference type="Proteomes" id="UP001177003"/>
    </source>
</evidence>
<dbReference type="EMBL" id="OX465082">
    <property type="protein sequence ID" value="CAI9291841.1"/>
    <property type="molecule type" value="Genomic_DNA"/>
</dbReference>
<proteinExistence type="predicted"/>
<reference evidence="1" key="1">
    <citation type="submission" date="2023-04" db="EMBL/GenBank/DDBJ databases">
        <authorList>
            <person name="Vijverberg K."/>
            <person name="Xiong W."/>
            <person name="Schranz E."/>
        </authorList>
    </citation>
    <scope>NUCLEOTIDE SEQUENCE</scope>
</reference>
<organism evidence="1 2">
    <name type="scientific">Lactuca saligna</name>
    <name type="common">Willowleaf lettuce</name>
    <dbReference type="NCBI Taxonomy" id="75948"/>
    <lineage>
        <taxon>Eukaryota</taxon>
        <taxon>Viridiplantae</taxon>
        <taxon>Streptophyta</taxon>
        <taxon>Embryophyta</taxon>
        <taxon>Tracheophyta</taxon>
        <taxon>Spermatophyta</taxon>
        <taxon>Magnoliopsida</taxon>
        <taxon>eudicotyledons</taxon>
        <taxon>Gunneridae</taxon>
        <taxon>Pentapetalae</taxon>
        <taxon>asterids</taxon>
        <taxon>campanulids</taxon>
        <taxon>Asterales</taxon>
        <taxon>Asteraceae</taxon>
        <taxon>Cichorioideae</taxon>
        <taxon>Cichorieae</taxon>
        <taxon>Lactucinae</taxon>
        <taxon>Lactuca</taxon>
    </lineage>
</organism>
<gene>
    <name evidence="1" type="ORF">LSALG_LOCUS30953</name>
</gene>
<keyword evidence="2" id="KW-1185">Reference proteome</keyword>